<proteinExistence type="predicted"/>
<sequence length="1041" mass="110888">MQLRVLSIPPGLPFLKTLAREFLDGRIVPGFRHDPADPLKLAGATILLPSRRAARLLAAEFAAALGGGPAILPTLRVVGEADETAAFLLPGGAEAALSPVVSGMERRLILARLVRRWRRLTTREEVEALIEHDIPPPASAADALWLARDLCELLDEAENENVSLDGLAELAPERLSDWWRMTLDFLAILTRHWPDILAARGLVSEASARNAAERALAERLALEGSPGGPMVIAGSTATAPASVELMRAVARLPNGALVLPGLDRDLDKAGWDAIDVSRAIASPGHPQYPMKRILGRLLLPPEAVDHVGGADDPADPRRARERLLSFALRPAETTAVWAEEAGAIPPAAIDGLALVEAPDERTEALAAAIAMRHALDVPGATAALVTPDRNLARRVVAELQRFGIEANDSAGRPLASTAPGTLLSLVLDAALRPGDPLTLVSLLKHPLMRAGMMPGEARRAARAIETIALRGRVGVPDVAKLPELLASALEDLLEATNVPRPVRLVGPNDRELAKTLAANLAAALEPLTALRNAEPSELGDVAPLVTRAVEAAAADPEGSAAKLYAFETGEALAAFLSDLVQAPATGFGVEPGDLPDVVRALLADRTVRPRGGLSTRAFILGTIEARLAHVDLAVLAGLNENTWPGGAKSGAFLSRLMRSEMALEPPERRIGLAAHDFWMAMGAPQVVLSRSTRSGGAPTIASRWLQRLLAVAGKEGAAAMRREGEPYLAHAVGIDRPAPGAPAPAPSPRPAPRPPLGFRPTSYSVTEVETLIRDPYAVYARRVLRLEPMPDLIRSPGAADRGILFHRVLGDFVADGNDPAGPEAETILLAYAREAFQEERLPAEIEAVWWPRMEAMARNVVAWERERAPRVARRLAELKGALDVPDIEVKLTGRADRVDVMTDGSLEIIDFKTGSGPSVKQARTLLAPQLPLEAAMARHGGFAAGGAPAAPVGELLFVRLKERAVEPEPLSKAATATSEAITADDLACRAYDKFRALAALYAKRDTPYPSRARPYLASDFSGTYDHLARAREWSAGVEGEE</sequence>
<gene>
    <name evidence="1" type="primary">addB</name>
    <name evidence="1" type="ORF">OXU80_01790</name>
</gene>
<organism evidence="1 2">
    <name type="scientific">Antarcticirhabdus aurantiaca</name>
    <dbReference type="NCBI Taxonomy" id="2606717"/>
    <lineage>
        <taxon>Bacteria</taxon>
        <taxon>Pseudomonadati</taxon>
        <taxon>Pseudomonadota</taxon>
        <taxon>Alphaproteobacteria</taxon>
        <taxon>Hyphomicrobiales</taxon>
        <taxon>Aurantimonadaceae</taxon>
        <taxon>Antarcticirhabdus</taxon>
    </lineage>
</organism>
<protein>
    <submittedName>
        <fullName evidence="1">Double-strand break repair protein AddB</fullName>
    </submittedName>
</protein>
<keyword evidence="2" id="KW-1185">Reference proteome</keyword>
<accession>A0ACD4NQD7</accession>
<reference evidence="1" key="1">
    <citation type="submission" date="2022-11" db="EMBL/GenBank/DDBJ databases">
        <title>beta-Carotene-producing bacterium, Jeongeuplla avenae sp. nov., alleviates the salt stress of Arabidopsis seedlings.</title>
        <authorList>
            <person name="Jiang L."/>
            <person name="Lee J."/>
        </authorList>
    </citation>
    <scope>NUCLEOTIDE SEQUENCE</scope>
    <source>
        <strain evidence="1">DY_R2A_6</strain>
    </source>
</reference>
<name>A0ACD4NQD7_9HYPH</name>
<dbReference type="Proteomes" id="UP001163223">
    <property type="component" value="Chromosome"/>
</dbReference>
<dbReference type="EMBL" id="CP113520">
    <property type="protein sequence ID" value="WAJ29008.1"/>
    <property type="molecule type" value="Genomic_DNA"/>
</dbReference>
<evidence type="ECO:0000313" key="2">
    <source>
        <dbReference type="Proteomes" id="UP001163223"/>
    </source>
</evidence>
<evidence type="ECO:0000313" key="1">
    <source>
        <dbReference type="EMBL" id="WAJ29008.1"/>
    </source>
</evidence>